<comment type="similarity">
    <text evidence="4">Belongs to the flavoredoxin family.</text>
</comment>
<evidence type="ECO:0000256" key="1">
    <source>
        <dbReference type="ARBA" id="ARBA00001917"/>
    </source>
</evidence>
<evidence type="ECO:0000256" key="4">
    <source>
        <dbReference type="ARBA" id="ARBA00038054"/>
    </source>
</evidence>
<dbReference type="GO" id="GO:0010181">
    <property type="term" value="F:FMN binding"/>
    <property type="evidence" value="ECO:0007669"/>
    <property type="project" value="InterPro"/>
</dbReference>
<dbReference type="SMART" id="SM00903">
    <property type="entry name" value="Flavin_Reduct"/>
    <property type="match status" value="1"/>
</dbReference>
<dbReference type="SUPFAM" id="SSF50475">
    <property type="entry name" value="FMN-binding split barrel"/>
    <property type="match status" value="1"/>
</dbReference>
<evidence type="ECO:0000256" key="2">
    <source>
        <dbReference type="ARBA" id="ARBA00022630"/>
    </source>
</evidence>
<proteinExistence type="inferred from homology"/>
<keyword evidence="7" id="KW-1185">Reference proteome</keyword>
<keyword evidence="3" id="KW-0288">FMN</keyword>
<dbReference type="PANTHER" id="PTHR33798:SF5">
    <property type="entry name" value="FLAVIN REDUCTASE LIKE DOMAIN-CONTAINING PROTEIN"/>
    <property type="match status" value="1"/>
</dbReference>
<dbReference type="Pfam" id="PF01613">
    <property type="entry name" value="Flavin_Reduct"/>
    <property type="match status" value="1"/>
</dbReference>
<gene>
    <name evidence="6" type="ORF">DFH07DRAFT_832690</name>
</gene>
<dbReference type="Gene3D" id="2.30.110.10">
    <property type="entry name" value="Electron Transport, Fmn-binding Protein, Chain A"/>
    <property type="match status" value="1"/>
</dbReference>
<protein>
    <recommendedName>
        <fullName evidence="5">Flavin reductase like domain-containing protein</fullName>
    </recommendedName>
</protein>
<comment type="cofactor">
    <cofactor evidence="1">
        <name>FMN</name>
        <dbReference type="ChEBI" id="CHEBI:58210"/>
    </cofactor>
</comment>
<sequence>MSTSNQSDLPPFDVFDLKYTQPPNPSFTFGEPLTATPEGQKWAEAEAEGWKTVDAAQEDPRLLYALCTSGIVPRPVAFVSTIAEDGTENIAPFSWFNQVSAHPPVISVAFAGSPRHKDSGNNIRATKGFTVNIISEPWIAQANAASIDAPPGVSEWDLSGLTREPSVFVKPARVKESAFSIECELLQNIEIKDASGVVTANLVLGTIKYIHVRKAVLNERGLVDPAKLKAVARMGDITYVKLGDGYRIPRPVWAEEEEKIQKALNLS</sequence>
<name>A0AAD7IME4_9AGAR</name>
<comment type="caution">
    <text evidence="6">The sequence shown here is derived from an EMBL/GenBank/DDBJ whole genome shotgun (WGS) entry which is preliminary data.</text>
</comment>
<dbReference type="PANTHER" id="PTHR33798">
    <property type="entry name" value="FLAVOPROTEIN OXYGENASE"/>
    <property type="match status" value="1"/>
</dbReference>
<evidence type="ECO:0000259" key="5">
    <source>
        <dbReference type="SMART" id="SM00903"/>
    </source>
</evidence>
<reference evidence="6" key="1">
    <citation type="submission" date="2023-03" db="EMBL/GenBank/DDBJ databases">
        <title>Massive genome expansion in bonnet fungi (Mycena s.s.) driven by repeated elements and novel gene families across ecological guilds.</title>
        <authorList>
            <consortium name="Lawrence Berkeley National Laboratory"/>
            <person name="Harder C.B."/>
            <person name="Miyauchi S."/>
            <person name="Viragh M."/>
            <person name="Kuo A."/>
            <person name="Thoen E."/>
            <person name="Andreopoulos B."/>
            <person name="Lu D."/>
            <person name="Skrede I."/>
            <person name="Drula E."/>
            <person name="Henrissat B."/>
            <person name="Morin E."/>
            <person name="Kohler A."/>
            <person name="Barry K."/>
            <person name="LaButti K."/>
            <person name="Morin E."/>
            <person name="Salamov A."/>
            <person name="Lipzen A."/>
            <person name="Mereny Z."/>
            <person name="Hegedus B."/>
            <person name="Baldrian P."/>
            <person name="Stursova M."/>
            <person name="Weitz H."/>
            <person name="Taylor A."/>
            <person name="Grigoriev I.V."/>
            <person name="Nagy L.G."/>
            <person name="Martin F."/>
            <person name="Kauserud H."/>
        </authorList>
    </citation>
    <scope>NUCLEOTIDE SEQUENCE</scope>
    <source>
        <strain evidence="6">CBHHK188m</strain>
    </source>
</reference>
<dbReference type="EMBL" id="JARJLG010000098">
    <property type="protein sequence ID" value="KAJ7746478.1"/>
    <property type="molecule type" value="Genomic_DNA"/>
</dbReference>
<feature type="domain" description="Flavin reductase like" evidence="5">
    <location>
        <begin position="69"/>
        <end position="224"/>
    </location>
</feature>
<evidence type="ECO:0000256" key="3">
    <source>
        <dbReference type="ARBA" id="ARBA00022643"/>
    </source>
</evidence>
<accession>A0AAD7IME4</accession>
<evidence type="ECO:0000313" key="7">
    <source>
        <dbReference type="Proteomes" id="UP001215280"/>
    </source>
</evidence>
<keyword evidence="2" id="KW-0285">Flavoprotein</keyword>
<dbReference type="Proteomes" id="UP001215280">
    <property type="component" value="Unassembled WGS sequence"/>
</dbReference>
<dbReference type="InterPro" id="IPR012349">
    <property type="entry name" value="Split_barrel_FMN-bd"/>
</dbReference>
<evidence type="ECO:0000313" key="6">
    <source>
        <dbReference type="EMBL" id="KAJ7746478.1"/>
    </source>
</evidence>
<dbReference type="AlphaFoldDB" id="A0AAD7IME4"/>
<dbReference type="InterPro" id="IPR002563">
    <property type="entry name" value="Flavin_Rdtase-like_dom"/>
</dbReference>
<organism evidence="6 7">
    <name type="scientific">Mycena maculata</name>
    <dbReference type="NCBI Taxonomy" id="230809"/>
    <lineage>
        <taxon>Eukaryota</taxon>
        <taxon>Fungi</taxon>
        <taxon>Dikarya</taxon>
        <taxon>Basidiomycota</taxon>
        <taxon>Agaricomycotina</taxon>
        <taxon>Agaricomycetes</taxon>
        <taxon>Agaricomycetidae</taxon>
        <taxon>Agaricales</taxon>
        <taxon>Marasmiineae</taxon>
        <taxon>Mycenaceae</taxon>
        <taxon>Mycena</taxon>
    </lineage>
</organism>